<sequence length="83" mass="9418">MTEPLSKPESSVVDRKPIVETIIKGVTEQITYLAYKNTTREYDNYELIKYELCLICNNMKGTLSEADEGINPLSSGEKILLFN</sequence>
<evidence type="ECO:0000313" key="2">
    <source>
        <dbReference type="Proteomes" id="UP000789901"/>
    </source>
</evidence>
<comment type="caution">
    <text evidence="1">The sequence shown here is derived from an EMBL/GenBank/DDBJ whole genome shotgun (WGS) entry which is preliminary data.</text>
</comment>
<proteinExistence type="predicted"/>
<evidence type="ECO:0000313" key="1">
    <source>
        <dbReference type="EMBL" id="CAG8801241.1"/>
    </source>
</evidence>
<dbReference type="Proteomes" id="UP000789901">
    <property type="component" value="Unassembled WGS sequence"/>
</dbReference>
<organism evidence="1 2">
    <name type="scientific">Gigaspora margarita</name>
    <dbReference type="NCBI Taxonomy" id="4874"/>
    <lineage>
        <taxon>Eukaryota</taxon>
        <taxon>Fungi</taxon>
        <taxon>Fungi incertae sedis</taxon>
        <taxon>Mucoromycota</taxon>
        <taxon>Glomeromycotina</taxon>
        <taxon>Glomeromycetes</taxon>
        <taxon>Diversisporales</taxon>
        <taxon>Gigasporaceae</taxon>
        <taxon>Gigaspora</taxon>
    </lineage>
</organism>
<reference evidence="1 2" key="1">
    <citation type="submission" date="2021-06" db="EMBL/GenBank/DDBJ databases">
        <authorList>
            <person name="Kallberg Y."/>
            <person name="Tangrot J."/>
            <person name="Rosling A."/>
        </authorList>
    </citation>
    <scope>NUCLEOTIDE SEQUENCE [LARGE SCALE GENOMIC DNA]</scope>
    <source>
        <strain evidence="1 2">120-4 pot B 10/14</strain>
    </source>
</reference>
<accession>A0ABN7VWN8</accession>
<dbReference type="EMBL" id="CAJVQB010023170">
    <property type="protein sequence ID" value="CAG8801241.1"/>
    <property type="molecule type" value="Genomic_DNA"/>
</dbReference>
<keyword evidence="2" id="KW-1185">Reference proteome</keyword>
<gene>
    <name evidence="1" type="ORF">GMARGA_LOCUS23149</name>
</gene>
<protein>
    <submittedName>
        <fullName evidence="1">22627_t:CDS:1</fullName>
    </submittedName>
</protein>
<name>A0ABN7VWN8_GIGMA</name>